<evidence type="ECO:0000313" key="2">
    <source>
        <dbReference type="Proteomes" id="UP001295444"/>
    </source>
</evidence>
<organism evidence="1 2">
    <name type="scientific">Pelobates cultripes</name>
    <name type="common">Western spadefoot toad</name>
    <dbReference type="NCBI Taxonomy" id="61616"/>
    <lineage>
        <taxon>Eukaryota</taxon>
        <taxon>Metazoa</taxon>
        <taxon>Chordata</taxon>
        <taxon>Craniata</taxon>
        <taxon>Vertebrata</taxon>
        <taxon>Euteleostomi</taxon>
        <taxon>Amphibia</taxon>
        <taxon>Batrachia</taxon>
        <taxon>Anura</taxon>
        <taxon>Pelobatoidea</taxon>
        <taxon>Pelobatidae</taxon>
        <taxon>Pelobates</taxon>
    </lineage>
</organism>
<proteinExistence type="predicted"/>
<accession>A0AAD1TN36</accession>
<keyword evidence="2" id="KW-1185">Reference proteome</keyword>
<evidence type="ECO:0000313" key="1">
    <source>
        <dbReference type="EMBL" id="CAH2330286.1"/>
    </source>
</evidence>
<sequence>MIRIATQKRADAKRNVKELVDIIFTIETQHKHSQVASVFNKLLEAWGKLLALLTSQHYRTAQRSRGFFYLHANKEGRVEARMLRGLQTHAQVNRIKTKAGKTNILQEEIASEFLTFNASLYNTTQLGNAGTENAHKLERNNFLETYVAYTLQAADTAALKVPIT</sequence>
<gene>
    <name evidence="1" type="ORF">PECUL_23A004385</name>
</gene>
<dbReference type="Proteomes" id="UP001295444">
    <property type="component" value="Unassembled WGS sequence"/>
</dbReference>
<feature type="non-terminal residue" evidence="1">
    <location>
        <position position="164"/>
    </location>
</feature>
<name>A0AAD1TN36_PELCU</name>
<comment type="caution">
    <text evidence="1">The sequence shown here is derived from an EMBL/GenBank/DDBJ whole genome shotgun (WGS) entry which is preliminary data.</text>
</comment>
<dbReference type="AlphaFoldDB" id="A0AAD1TN36"/>
<dbReference type="EMBL" id="CAKOES020000477">
    <property type="protein sequence ID" value="CAH2330286.1"/>
    <property type="molecule type" value="Genomic_DNA"/>
</dbReference>
<protein>
    <submittedName>
        <fullName evidence="1">Uncharacterized protein</fullName>
    </submittedName>
</protein>
<reference evidence="1" key="1">
    <citation type="submission" date="2022-03" db="EMBL/GenBank/DDBJ databases">
        <authorList>
            <person name="Alioto T."/>
            <person name="Alioto T."/>
            <person name="Gomez Garrido J."/>
        </authorList>
    </citation>
    <scope>NUCLEOTIDE SEQUENCE</scope>
</reference>